<dbReference type="GO" id="GO:0061504">
    <property type="term" value="P:cyclic threonylcarbamoyladenosine biosynthetic process"/>
    <property type="evidence" value="ECO:0007669"/>
    <property type="project" value="TreeGrafter"/>
</dbReference>
<evidence type="ECO:0000256" key="5">
    <source>
        <dbReference type="ARBA" id="ARBA00022741"/>
    </source>
</evidence>
<dbReference type="PANTHER" id="PTHR43267:SF1">
    <property type="entry name" value="TRNA THREONYLCARBAMOYLADENOSINE DEHYDRATASE"/>
    <property type="match status" value="1"/>
</dbReference>
<keyword evidence="8" id="KW-0472">Membrane</keyword>
<dbReference type="HOGENOM" id="CLU_013325_4_0_6"/>
<dbReference type="STRING" id="1445510.YC6258_04676"/>
<gene>
    <name evidence="12" type="ORF">YC6258_04676</name>
</gene>
<comment type="subcellular location">
    <subcellularLocation>
        <location evidence="1">Membrane</location>
        <topology evidence="1">Single-pass membrane protein</topology>
    </subcellularLocation>
</comment>
<keyword evidence="7" id="KW-1133">Transmembrane helix</keyword>
<feature type="domain" description="THIF-type NAD/FAD binding fold" evidence="11">
    <location>
        <begin position="19"/>
        <end position="258"/>
    </location>
</feature>
<dbReference type="GO" id="GO:0061503">
    <property type="term" value="F:tRNA threonylcarbamoyladenosine dehydratase"/>
    <property type="evidence" value="ECO:0007669"/>
    <property type="project" value="TreeGrafter"/>
</dbReference>
<evidence type="ECO:0000313" key="12">
    <source>
        <dbReference type="EMBL" id="AJQ96707.1"/>
    </source>
</evidence>
<dbReference type="SUPFAM" id="SSF69572">
    <property type="entry name" value="Activating enzymes of the ubiquitin-like proteins"/>
    <property type="match status" value="1"/>
</dbReference>
<evidence type="ECO:0000256" key="1">
    <source>
        <dbReference type="ARBA" id="ARBA00004167"/>
    </source>
</evidence>
<dbReference type="PATRIC" id="fig|1445510.3.peg.4639"/>
<keyword evidence="3" id="KW-0436">Ligase</keyword>
<dbReference type="PANTHER" id="PTHR43267">
    <property type="entry name" value="TRNA THREONYLCARBAMOYLADENOSINE DEHYDRATASE"/>
    <property type="match status" value="1"/>
</dbReference>
<evidence type="ECO:0000256" key="10">
    <source>
        <dbReference type="ARBA" id="ARBA00083375"/>
    </source>
</evidence>
<dbReference type="FunFam" id="3.40.50.720:FF:000096">
    <property type="entry name" value="tRNA cyclic N6-threonylcarbamoyladenosine(37) synthase TcdA"/>
    <property type="match status" value="1"/>
</dbReference>
<sequence>MVSQHPEYLDRFGGTGRLYSAAGLQALANATVAVIGIGGVGSWVAEALARTGIGHLVLVDLDDICVTNTNRQIHALGGEIGKMKVASMASRIKAINPLCEVTTIEDFLTPENVATIVSRQWDFVVDAIDSVKPKAALINYCVRQKIPIITTGGAGGQIDPLKIQITDLSRTLQDPLAKKVRQILRKDYGFSRDPKKKFGVPCVFSMEALKYPQPDGSVCAVRSPSDSSTRLDCSGGFGAATMVTGTFGFVAAAHVVNKLTEK</sequence>
<dbReference type="Pfam" id="PF00899">
    <property type="entry name" value="ThiF"/>
    <property type="match status" value="1"/>
</dbReference>
<dbReference type="GO" id="GO:0005524">
    <property type="term" value="F:ATP binding"/>
    <property type="evidence" value="ECO:0007669"/>
    <property type="project" value="UniProtKB-KW"/>
</dbReference>
<evidence type="ECO:0000256" key="7">
    <source>
        <dbReference type="ARBA" id="ARBA00022989"/>
    </source>
</evidence>
<accession>A0A0C5VQ35</accession>
<keyword evidence="13" id="KW-1185">Reference proteome</keyword>
<evidence type="ECO:0000256" key="6">
    <source>
        <dbReference type="ARBA" id="ARBA00022840"/>
    </source>
</evidence>
<evidence type="ECO:0000256" key="3">
    <source>
        <dbReference type="ARBA" id="ARBA00022598"/>
    </source>
</evidence>
<organism evidence="12 13">
    <name type="scientific">Gynuella sunshinyii YC6258</name>
    <dbReference type="NCBI Taxonomy" id="1445510"/>
    <lineage>
        <taxon>Bacteria</taxon>
        <taxon>Pseudomonadati</taxon>
        <taxon>Pseudomonadota</taxon>
        <taxon>Gammaproteobacteria</taxon>
        <taxon>Oceanospirillales</taxon>
        <taxon>Saccharospirillaceae</taxon>
        <taxon>Gynuella</taxon>
    </lineage>
</organism>
<dbReference type="Gene3D" id="3.40.50.720">
    <property type="entry name" value="NAD(P)-binding Rossmann-like Domain"/>
    <property type="match status" value="1"/>
</dbReference>
<comment type="similarity">
    <text evidence="2">Belongs to the HesA/MoeB/ThiF family.</text>
</comment>
<evidence type="ECO:0000256" key="4">
    <source>
        <dbReference type="ARBA" id="ARBA00022692"/>
    </source>
</evidence>
<dbReference type="AlphaFoldDB" id="A0A0C5VQ35"/>
<evidence type="ECO:0000256" key="2">
    <source>
        <dbReference type="ARBA" id="ARBA00009919"/>
    </source>
</evidence>
<evidence type="ECO:0000256" key="8">
    <source>
        <dbReference type="ARBA" id="ARBA00023136"/>
    </source>
</evidence>
<proteinExistence type="inferred from homology"/>
<keyword evidence="5" id="KW-0547">Nucleotide-binding</keyword>
<dbReference type="NCBIfam" id="NF011696">
    <property type="entry name" value="PRK15116.1"/>
    <property type="match status" value="1"/>
</dbReference>
<reference evidence="12 13" key="1">
    <citation type="submission" date="2014-01" db="EMBL/GenBank/DDBJ databases">
        <title>Full genme sequencing of cellulolytic bacterium Gynuella sunshinyii YC6258T gen. nov., sp. nov.</title>
        <authorList>
            <person name="Khan H."/>
            <person name="Chung E.J."/>
            <person name="Chung Y.R."/>
        </authorList>
    </citation>
    <scope>NUCLEOTIDE SEQUENCE [LARGE SCALE GENOMIC DNA]</scope>
    <source>
        <strain evidence="12 13">YC6258</strain>
    </source>
</reference>
<dbReference type="InterPro" id="IPR035985">
    <property type="entry name" value="Ubiquitin-activating_enz"/>
</dbReference>
<dbReference type="GO" id="GO:0008641">
    <property type="term" value="F:ubiquitin-like modifier activating enzyme activity"/>
    <property type="evidence" value="ECO:0007669"/>
    <property type="project" value="InterPro"/>
</dbReference>
<dbReference type="Proteomes" id="UP000032266">
    <property type="component" value="Chromosome"/>
</dbReference>
<protein>
    <recommendedName>
        <fullName evidence="9">tRNA threonylcarbamoyladenosine dehydratase</fullName>
    </recommendedName>
    <alternativeName>
        <fullName evidence="10">t(6)A37 dehydratase</fullName>
    </alternativeName>
</protein>
<evidence type="ECO:0000259" key="11">
    <source>
        <dbReference type="Pfam" id="PF00899"/>
    </source>
</evidence>
<name>A0A0C5VQ35_9GAMM</name>
<dbReference type="InterPro" id="IPR000594">
    <property type="entry name" value="ThiF_NAD_FAD-bd"/>
</dbReference>
<dbReference type="OrthoDB" id="9804150at2"/>
<keyword evidence="4" id="KW-0812">Transmembrane</keyword>
<dbReference type="CDD" id="cd00755">
    <property type="entry name" value="YgdL_like"/>
    <property type="match status" value="1"/>
</dbReference>
<keyword evidence="6" id="KW-0067">ATP-binding</keyword>
<evidence type="ECO:0000256" key="9">
    <source>
        <dbReference type="ARBA" id="ARBA00074884"/>
    </source>
</evidence>
<evidence type="ECO:0000313" key="13">
    <source>
        <dbReference type="Proteomes" id="UP000032266"/>
    </source>
</evidence>
<dbReference type="GO" id="GO:0016020">
    <property type="term" value="C:membrane"/>
    <property type="evidence" value="ECO:0007669"/>
    <property type="project" value="UniProtKB-SubCell"/>
</dbReference>
<dbReference type="InterPro" id="IPR045886">
    <property type="entry name" value="ThiF/MoeB/HesA"/>
</dbReference>
<dbReference type="KEGG" id="gsn:YC6258_04676"/>
<dbReference type="EMBL" id="CP007142">
    <property type="protein sequence ID" value="AJQ96707.1"/>
    <property type="molecule type" value="Genomic_DNA"/>
</dbReference>